<protein>
    <recommendedName>
        <fullName evidence="4">F-box domain-containing protein</fullName>
    </recommendedName>
</protein>
<feature type="region of interest" description="Disordered" evidence="1">
    <location>
        <begin position="1"/>
        <end position="22"/>
    </location>
</feature>
<reference evidence="2" key="1">
    <citation type="submission" date="2020-11" db="EMBL/GenBank/DDBJ databases">
        <authorList>
            <consortium name="DOE Joint Genome Institute"/>
            <person name="Ahrendt S."/>
            <person name="Riley R."/>
            <person name="Andreopoulos W."/>
            <person name="Labutti K."/>
            <person name="Pangilinan J."/>
            <person name="Ruiz-Duenas F.J."/>
            <person name="Barrasa J.M."/>
            <person name="Sanchez-Garcia M."/>
            <person name="Camarero S."/>
            <person name="Miyauchi S."/>
            <person name="Serrano A."/>
            <person name="Linde D."/>
            <person name="Babiker R."/>
            <person name="Drula E."/>
            <person name="Ayuso-Fernandez I."/>
            <person name="Pacheco R."/>
            <person name="Padilla G."/>
            <person name="Ferreira P."/>
            <person name="Barriuso J."/>
            <person name="Kellner H."/>
            <person name="Castanera R."/>
            <person name="Alfaro M."/>
            <person name="Ramirez L."/>
            <person name="Pisabarro A.G."/>
            <person name="Kuo A."/>
            <person name="Tritt A."/>
            <person name="Lipzen A."/>
            <person name="He G."/>
            <person name="Yan M."/>
            <person name="Ng V."/>
            <person name="Cullen D."/>
            <person name="Martin F."/>
            <person name="Rosso M.-N."/>
            <person name="Henrissat B."/>
            <person name="Hibbett D."/>
            <person name="Martinez A.T."/>
            <person name="Grigoriev I.V."/>
        </authorList>
    </citation>
    <scope>NUCLEOTIDE SEQUENCE</scope>
    <source>
        <strain evidence="2">CBS 247.69</strain>
    </source>
</reference>
<proteinExistence type="predicted"/>
<dbReference type="Gene3D" id="3.80.10.10">
    <property type="entry name" value="Ribonuclease Inhibitor"/>
    <property type="match status" value="1"/>
</dbReference>
<dbReference type="SUPFAM" id="SSF52047">
    <property type="entry name" value="RNI-like"/>
    <property type="match status" value="1"/>
</dbReference>
<organism evidence="2 3">
    <name type="scientific">Collybia nuda</name>
    <dbReference type="NCBI Taxonomy" id="64659"/>
    <lineage>
        <taxon>Eukaryota</taxon>
        <taxon>Fungi</taxon>
        <taxon>Dikarya</taxon>
        <taxon>Basidiomycota</taxon>
        <taxon>Agaricomycotina</taxon>
        <taxon>Agaricomycetes</taxon>
        <taxon>Agaricomycetidae</taxon>
        <taxon>Agaricales</taxon>
        <taxon>Tricholomatineae</taxon>
        <taxon>Clitocybaceae</taxon>
        <taxon>Collybia</taxon>
    </lineage>
</organism>
<dbReference type="InterPro" id="IPR032675">
    <property type="entry name" value="LRR_dom_sf"/>
</dbReference>
<dbReference type="Proteomes" id="UP000807353">
    <property type="component" value="Unassembled WGS sequence"/>
</dbReference>
<dbReference type="OrthoDB" id="2856616at2759"/>
<gene>
    <name evidence="2" type="ORF">BDZ94DRAFT_1211513</name>
</gene>
<accession>A0A9P6CNM9</accession>
<keyword evidence="3" id="KW-1185">Reference proteome</keyword>
<comment type="caution">
    <text evidence="2">The sequence shown here is derived from an EMBL/GenBank/DDBJ whole genome shotgun (WGS) entry which is preliminary data.</text>
</comment>
<evidence type="ECO:0000256" key="1">
    <source>
        <dbReference type="SAM" id="MobiDB-lite"/>
    </source>
</evidence>
<sequence>MVTMSPGAKVIPLPGSPPEEVSSKSFDIRKYRTAATTILRSKRPQEAKQINARVTAYKLPFEILSKIFVACARKSVDDPTWSWVGLSFVCSTWRRAALECQELWSYIDFSHPKWTSITLHRARTLPISVRAIVDANNQRSLLCALQSTPTIRDVHITSPIHRIAPLMEILKRPNPFLESLIIHITKPDNNNDIRFSKRAFQSAGPPLPKLRYLELHRCPFGLVSPQYIGLTHLSLHHLPFSERPSRQEFLSLIEKFLMLEHLTLIHAFPKNIVAGQTISGRIVQLPNLHTLSLTGSVQELVNLLDCIMLPPTARLQCYIDRVEDFKTNFWRLAKAIGSHFREAVRAIPIDTLVVSVREDSSRFLNDYETNPDFRQTLRVQAFGVDPRCTDAVLDLTLGPDSHTANDNVIVNALSAIWDALPLMQVHTLTLQSVDVITQKSWPRLLLSLPSLRVIDIVGHAPSGLVWALLLNARSHSHLEYDDTNMILLPRLNDIYLHNIDCFAGGLMVSQLDPINSHSDLDDSRFLDVLLAYLEDRHRCGFGVRSLCLSRCVRVAREVMEELRGCVSNLWWDNHGCDEGEGLDSESPATYRGLWSSKPPVRRHFHRLKTLLHME</sequence>
<evidence type="ECO:0008006" key="4">
    <source>
        <dbReference type="Google" id="ProtNLM"/>
    </source>
</evidence>
<evidence type="ECO:0000313" key="3">
    <source>
        <dbReference type="Proteomes" id="UP000807353"/>
    </source>
</evidence>
<dbReference type="AlphaFoldDB" id="A0A9P6CNM9"/>
<name>A0A9P6CNM9_9AGAR</name>
<evidence type="ECO:0000313" key="2">
    <source>
        <dbReference type="EMBL" id="KAF9467139.1"/>
    </source>
</evidence>
<dbReference type="EMBL" id="MU150238">
    <property type="protein sequence ID" value="KAF9467139.1"/>
    <property type="molecule type" value="Genomic_DNA"/>
</dbReference>